<organism evidence="7 8">
    <name type="scientific">Dendrobium thyrsiflorum</name>
    <name type="common">Pinecone-like raceme dendrobium</name>
    <name type="synonym">Orchid</name>
    <dbReference type="NCBI Taxonomy" id="117978"/>
    <lineage>
        <taxon>Eukaryota</taxon>
        <taxon>Viridiplantae</taxon>
        <taxon>Streptophyta</taxon>
        <taxon>Embryophyta</taxon>
        <taxon>Tracheophyta</taxon>
        <taxon>Spermatophyta</taxon>
        <taxon>Magnoliopsida</taxon>
        <taxon>Liliopsida</taxon>
        <taxon>Asparagales</taxon>
        <taxon>Orchidaceae</taxon>
        <taxon>Epidendroideae</taxon>
        <taxon>Malaxideae</taxon>
        <taxon>Dendrobiinae</taxon>
        <taxon>Dendrobium</taxon>
    </lineage>
</organism>
<name>A0ABD0UXT7_DENTH</name>
<keyword evidence="5" id="KW-0833">Ubl conjugation pathway</keyword>
<dbReference type="Pfam" id="PF04564">
    <property type="entry name" value="U-box"/>
    <property type="match status" value="1"/>
</dbReference>
<dbReference type="Pfam" id="PF25598">
    <property type="entry name" value="ARM_PUB"/>
    <property type="match status" value="1"/>
</dbReference>
<evidence type="ECO:0000256" key="5">
    <source>
        <dbReference type="ARBA" id="ARBA00022786"/>
    </source>
</evidence>
<protein>
    <recommendedName>
        <fullName evidence="3">RING-type E3 ubiquitin transferase</fullName>
        <ecNumber evidence="3">2.3.2.27</ecNumber>
    </recommendedName>
</protein>
<dbReference type="PANTHER" id="PTHR23315">
    <property type="entry name" value="U BOX DOMAIN-CONTAINING"/>
    <property type="match status" value="1"/>
</dbReference>
<gene>
    <name evidence="7" type="ORF">M5K25_012432</name>
</gene>
<evidence type="ECO:0000256" key="1">
    <source>
        <dbReference type="ARBA" id="ARBA00000900"/>
    </source>
</evidence>
<dbReference type="EMBL" id="JANQDX010000010">
    <property type="protein sequence ID" value="KAL0917378.1"/>
    <property type="molecule type" value="Genomic_DNA"/>
</dbReference>
<sequence>MTMVSMEVVYPDDFRCPISLEVMTDPVILASGHTFERASIQRWIDSGHRTCPVTMLPLPPHSFLIPNHALRSLIANFSPFTAGASRSNSMLSVQESLICSLSYPTDVATLSLLLRLTKEDPAFRHRLADSGAPSVLLRHAELSDPDDLQALSLRILLYISLDGDDARVGLVADGALDPLTHALAAGGPNAALAATILTSLSVVEVNKCTIGAHPSAIPTLSGLIRSGKGRERREAATALYELSKFPDNRPRAVRSGAVPALVSFASDGSERAVEVLGLIAKCREGREAMRSVKGFVKVLAGVLREGRARGVEHALLVLNLTCSDSLKMICEVKQEGVEEICFMLVELDNGKVGRNALMMVRTLEKGGMGGFR</sequence>
<comment type="caution">
    <text evidence="7">The sequence shown here is derived from an EMBL/GenBank/DDBJ whole genome shotgun (WGS) entry which is preliminary data.</text>
</comment>
<dbReference type="PANTHER" id="PTHR23315:SF112">
    <property type="entry name" value="U-BOX DOMAIN-CONTAINING PROTEIN 8"/>
    <property type="match status" value="1"/>
</dbReference>
<evidence type="ECO:0000256" key="4">
    <source>
        <dbReference type="ARBA" id="ARBA00022679"/>
    </source>
</evidence>
<dbReference type="InterPro" id="IPR013083">
    <property type="entry name" value="Znf_RING/FYVE/PHD"/>
</dbReference>
<evidence type="ECO:0000259" key="6">
    <source>
        <dbReference type="PROSITE" id="PS51698"/>
    </source>
</evidence>
<dbReference type="GO" id="GO:0061630">
    <property type="term" value="F:ubiquitin protein ligase activity"/>
    <property type="evidence" value="ECO:0007669"/>
    <property type="project" value="UniProtKB-EC"/>
</dbReference>
<feature type="domain" description="U-box" evidence="6">
    <location>
        <begin position="9"/>
        <end position="84"/>
    </location>
</feature>
<dbReference type="InterPro" id="IPR003613">
    <property type="entry name" value="Ubox_domain"/>
</dbReference>
<evidence type="ECO:0000256" key="3">
    <source>
        <dbReference type="ARBA" id="ARBA00012483"/>
    </source>
</evidence>
<accession>A0ABD0UXT7</accession>
<dbReference type="InterPro" id="IPR011989">
    <property type="entry name" value="ARM-like"/>
</dbReference>
<dbReference type="InterPro" id="IPR058678">
    <property type="entry name" value="ARM_PUB"/>
</dbReference>
<dbReference type="SUPFAM" id="SSF48371">
    <property type="entry name" value="ARM repeat"/>
    <property type="match status" value="1"/>
</dbReference>
<dbReference type="InterPro" id="IPR045210">
    <property type="entry name" value="RING-Ubox_PUB"/>
</dbReference>
<dbReference type="PROSITE" id="PS51698">
    <property type="entry name" value="U_BOX"/>
    <property type="match status" value="1"/>
</dbReference>
<comment type="catalytic activity">
    <reaction evidence="1">
        <text>S-ubiquitinyl-[E2 ubiquitin-conjugating enzyme]-L-cysteine + [acceptor protein]-L-lysine = [E2 ubiquitin-conjugating enzyme]-L-cysteine + N(6)-ubiquitinyl-[acceptor protein]-L-lysine.</text>
        <dbReference type="EC" id="2.3.2.27"/>
    </reaction>
</comment>
<comment type="pathway">
    <text evidence="2">Protein modification; protein ubiquitination.</text>
</comment>
<dbReference type="Gene3D" id="1.25.10.10">
    <property type="entry name" value="Leucine-rich Repeat Variant"/>
    <property type="match status" value="2"/>
</dbReference>
<dbReference type="CDD" id="cd16664">
    <property type="entry name" value="RING-Ubox_PUB"/>
    <property type="match status" value="1"/>
</dbReference>
<dbReference type="FunFam" id="3.30.40.10:FF:000809">
    <property type="entry name" value="RING-type E3 ubiquitin transferase"/>
    <property type="match status" value="1"/>
</dbReference>
<reference evidence="7 8" key="1">
    <citation type="journal article" date="2024" name="Plant Biotechnol. J.">
        <title>Dendrobium thyrsiflorum genome and its molecular insights into genes involved in important horticultural traits.</title>
        <authorList>
            <person name="Chen B."/>
            <person name="Wang J.Y."/>
            <person name="Zheng P.J."/>
            <person name="Li K.L."/>
            <person name="Liang Y.M."/>
            <person name="Chen X.F."/>
            <person name="Zhang C."/>
            <person name="Zhao X."/>
            <person name="He X."/>
            <person name="Zhang G.Q."/>
            <person name="Liu Z.J."/>
            <person name="Xu Q."/>
        </authorList>
    </citation>
    <scope>NUCLEOTIDE SEQUENCE [LARGE SCALE GENOMIC DNA]</scope>
    <source>
        <strain evidence="7">GZMU011</strain>
    </source>
</reference>
<dbReference type="GO" id="GO:0016567">
    <property type="term" value="P:protein ubiquitination"/>
    <property type="evidence" value="ECO:0007669"/>
    <property type="project" value="UniProtKB-ARBA"/>
</dbReference>
<evidence type="ECO:0000313" key="7">
    <source>
        <dbReference type="EMBL" id="KAL0917378.1"/>
    </source>
</evidence>
<proteinExistence type="predicted"/>
<dbReference type="AlphaFoldDB" id="A0ABD0UXT7"/>
<dbReference type="SMART" id="SM00504">
    <property type="entry name" value="Ubox"/>
    <property type="match status" value="1"/>
</dbReference>
<dbReference type="SUPFAM" id="SSF57850">
    <property type="entry name" value="RING/U-box"/>
    <property type="match status" value="1"/>
</dbReference>
<evidence type="ECO:0000313" key="8">
    <source>
        <dbReference type="Proteomes" id="UP001552299"/>
    </source>
</evidence>
<dbReference type="Gene3D" id="3.30.40.10">
    <property type="entry name" value="Zinc/RING finger domain, C3HC4 (zinc finger)"/>
    <property type="match status" value="1"/>
</dbReference>
<keyword evidence="4" id="KW-0808">Transferase</keyword>
<keyword evidence="8" id="KW-1185">Reference proteome</keyword>
<evidence type="ECO:0000256" key="2">
    <source>
        <dbReference type="ARBA" id="ARBA00004906"/>
    </source>
</evidence>
<dbReference type="Proteomes" id="UP001552299">
    <property type="component" value="Unassembled WGS sequence"/>
</dbReference>
<dbReference type="EC" id="2.3.2.27" evidence="3"/>
<dbReference type="InterPro" id="IPR016024">
    <property type="entry name" value="ARM-type_fold"/>
</dbReference>